<evidence type="ECO:0000259" key="2">
    <source>
        <dbReference type="Pfam" id="PF17667"/>
    </source>
</evidence>
<organism evidence="3 4">
    <name type="scientific">Daedalea quercina L-15889</name>
    <dbReference type="NCBI Taxonomy" id="1314783"/>
    <lineage>
        <taxon>Eukaryota</taxon>
        <taxon>Fungi</taxon>
        <taxon>Dikarya</taxon>
        <taxon>Basidiomycota</taxon>
        <taxon>Agaricomycotina</taxon>
        <taxon>Agaricomycetes</taxon>
        <taxon>Polyporales</taxon>
        <taxon>Fomitopsis</taxon>
    </lineage>
</organism>
<gene>
    <name evidence="3" type="ORF">DAEQUDRAFT_766420</name>
</gene>
<dbReference type="OrthoDB" id="2772604at2759"/>
<evidence type="ECO:0000313" key="4">
    <source>
        <dbReference type="Proteomes" id="UP000076727"/>
    </source>
</evidence>
<feature type="region of interest" description="Disordered" evidence="1">
    <location>
        <begin position="192"/>
        <end position="228"/>
    </location>
</feature>
<proteinExistence type="predicted"/>
<name>A0A165PHR9_9APHY</name>
<keyword evidence="4" id="KW-1185">Reference proteome</keyword>
<dbReference type="SUPFAM" id="SSF56112">
    <property type="entry name" value="Protein kinase-like (PK-like)"/>
    <property type="match status" value="1"/>
</dbReference>
<sequence>MPPVKAATADTPVRLEKEFVSPHRAETVWTSCAQDVRRGLPVADFVRAVWAFSPDMIPRPQGAARHYTLRYDLLRAYTYAEERASFTALAALMEDLLAQLAREKGYLRRVDARVVNARATRDRAMEGEGGTRPDLMWTVSPREGLTSWRTVWENCLAFVEIKKSPTRLWPTDDVAVDLEAFRDALPVALDAEPLTSPPAAHGSRKRKRVLDDAASRHDDGPHKRRRGLHATFNVAHRAGTLQEDEFHAALYITEMLSRHARSFASGLSVLKTTVTLWYGDRMGLVASEPFDFLKEPHKFLLAVAALGSASMHEFGFPPFFEGTKVIIPSGTARGLDGSLLSEDLAFDIQAALPTYRRYEAVGKGTMVIPVRATGNAQSKFGDGVLVAKRTWSRRTSPNEAHALRMILAALKAHTPRYLKHVADLWCYVEQTASEHDLPRALVPGLMENERCYRLMVSTRYEPLQNLRSAAEFRKVFVDTVRAHRWVAEVANFLHGDVSRNNLMFHREGKDVVGVLCDWDAAHARDRVDEAIYDLNPPDNVYETNTAWWVYSFGDTRCTGTPAFMDIERQTGIAPHRYEHDLESFFWVLIDFLKHFDPEDAVFYDDPLSGSWDHEDRAVWKLQFLLDDVIFWRIRACVHDDFLPLFDDWVPRLRTVFLRAFRMRTDHPSETMLRQRLEDATRAGDEAAQYDISKKLESKINARKGILSYQTFMHALRAALDIPN</sequence>
<dbReference type="STRING" id="1314783.A0A165PHR9"/>
<dbReference type="InterPro" id="IPR011009">
    <property type="entry name" value="Kinase-like_dom_sf"/>
</dbReference>
<feature type="compositionally biased region" description="Basic and acidic residues" evidence="1">
    <location>
        <begin position="209"/>
        <end position="221"/>
    </location>
</feature>
<protein>
    <recommendedName>
        <fullName evidence="2">Fungal-type protein kinase domain-containing protein</fullName>
    </recommendedName>
</protein>
<dbReference type="InterPro" id="IPR040976">
    <property type="entry name" value="Pkinase_fungal"/>
</dbReference>
<reference evidence="3 4" key="1">
    <citation type="journal article" date="2016" name="Mol. Biol. Evol.">
        <title>Comparative Genomics of Early-Diverging Mushroom-Forming Fungi Provides Insights into the Origins of Lignocellulose Decay Capabilities.</title>
        <authorList>
            <person name="Nagy L.G."/>
            <person name="Riley R."/>
            <person name="Tritt A."/>
            <person name="Adam C."/>
            <person name="Daum C."/>
            <person name="Floudas D."/>
            <person name="Sun H."/>
            <person name="Yadav J.S."/>
            <person name="Pangilinan J."/>
            <person name="Larsson K.H."/>
            <person name="Matsuura K."/>
            <person name="Barry K."/>
            <person name="Labutti K."/>
            <person name="Kuo R."/>
            <person name="Ohm R.A."/>
            <person name="Bhattacharya S.S."/>
            <person name="Shirouzu T."/>
            <person name="Yoshinaga Y."/>
            <person name="Martin F.M."/>
            <person name="Grigoriev I.V."/>
            <person name="Hibbett D.S."/>
        </authorList>
    </citation>
    <scope>NUCLEOTIDE SEQUENCE [LARGE SCALE GENOMIC DNA]</scope>
    <source>
        <strain evidence="3 4">L-15889</strain>
    </source>
</reference>
<evidence type="ECO:0000313" key="3">
    <source>
        <dbReference type="EMBL" id="KZT68229.1"/>
    </source>
</evidence>
<dbReference type="PANTHER" id="PTHR38248">
    <property type="entry name" value="FUNK1 6"/>
    <property type="match status" value="1"/>
</dbReference>
<dbReference type="Pfam" id="PF17667">
    <property type="entry name" value="Pkinase_fungal"/>
    <property type="match status" value="1"/>
</dbReference>
<dbReference type="AlphaFoldDB" id="A0A165PHR9"/>
<feature type="domain" description="Fungal-type protein kinase" evidence="2">
    <location>
        <begin position="251"/>
        <end position="589"/>
    </location>
</feature>
<accession>A0A165PHR9</accession>
<dbReference type="Proteomes" id="UP000076727">
    <property type="component" value="Unassembled WGS sequence"/>
</dbReference>
<dbReference type="EMBL" id="KV429068">
    <property type="protein sequence ID" value="KZT68229.1"/>
    <property type="molecule type" value="Genomic_DNA"/>
</dbReference>
<dbReference type="PANTHER" id="PTHR38248:SF2">
    <property type="entry name" value="FUNK1 11"/>
    <property type="match status" value="1"/>
</dbReference>
<dbReference type="Gene3D" id="1.10.510.10">
    <property type="entry name" value="Transferase(Phosphotransferase) domain 1"/>
    <property type="match status" value="1"/>
</dbReference>
<evidence type="ECO:0000256" key="1">
    <source>
        <dbReference type="SAM" id="MobiDB-lite"/>
    </source>
</evidence>